<feature type="domain" description="Phosphoribosyltransferase" evidence="13">
    <location>
        <begin position="722"/>
        <end position="843"/>
    </location>
</feature>
<dbReference type="Gene3D" id="3.40.50.2020">
    <property type="match status" value="1"/>
</dbReference>
<feature type="domain" description="Phosphoribulokinase/uridine kinase" evidence="12">
    <location>
        <begin position="488"/>
        <end position="677"/>
    </location>
</feature>
<dbReference type="UniPathway" id="UPA00579">
    <property type="reaction ID" value="UER00640"/>
</dbReference>
<dbReference type="Proteomes" id="UP000095280">
    <property type="component" value="Unplaced"/>
</dbReference>
<comment type="similarity">
    <text evidence="3 9">Belongs to the uridine kinase family.</text>
</comment>
<feature type="coiled-coil region" evidence="10">
    <location>
        <begin position="5"/>
        <end position="32"/>
    </location>
</feature>
<sequence>MQAYLSRLEAHIAAARARCNQLNNNCQLATDDSSLSMSTNSIGANPHLAARQFGAIERANRLARRRLTTASLRRLASQIGGAAEAASLVALSSASKKKPTEAEDADSAEAALARLAKEAAEIQIHDEEQPDGVVGDGDNQDAAAAVPPETLAHAAQSRACLDCLLARRSLAAAESDFASLSEQFSRHLQLAGLSPDEAALVVAYRANGCGAAERAGADARRRYAASLSSVGGGGGGGASEHASAVALRRRLIGAAADRLRANQGAIAALLRGDARVDLAEQRRLASRLMLDSFQRPDSELALLAQEAATATTLAAVAASSFSNGESSGESRLKYQTLADEGHGLYSLHRLLEDEIRAAESRAIARRSGAAIGAAAASLRRSCDALKRRQADAELSETSCADTVDRLLAECEPLIDQLSVGVDQLHASPRQHQHQHLNGSRRRRRLTSTSADKMQSVLQLDGAPECRVFTAGRPPWFGADGGAVRQSFVIGLCGASASGKTTVARSIIERLRQRWVSLLSMDSYYRDATPEETHLIESNNFNFDHPCAFDIELLVETLARLKQGKQVRVPVYDFASNARVPDKTQIIYGANVVIFEGILAFCDKRLLDLIDLKVFVDTDEDECLARRLLRDISERGRSVASVLESYEKFVKPSFDEFIAPTRCKADIIVPRGGHNQVAIDLICRHVRNQLVLRGVSTRSQLAEAYGDIFQKPERLPSSVRILPQTQQVRHLLTLLRNRDTARDEFVFYSNRLMRLLFEYAMAELPEKAWAPVEVQLPDGSAYKGLRRLDPILVGVSILRAGETMEPALAAVAKDARLGKILIQTNRDTGEPELHYLRLPPGTSEAQSSKGAVAQRSSAGSGVPATQARFQV</sequence>
<feature type="region of interest" description="Disordered" evidence="11">
    <location>
        <begin position="427"/>
        <end position="447"/>
    </location>
</feature>
<dbReference type="CDD" id="cd02023">
    <property type="entry name" value="UMPK"/>
    <property type="match status" value="1"/>
</dbReference>
<dbReference type="Gene3D" id="3.40.50.300">
    <property type="entry name" value="P-loop containing nucleotide triphosphate hydrolases"/>
    <property type="match status" value="1"/>
</dbReference>
<dbReference type="NCBIfam" id="TIGR00235">
    <property type="entry name" value="udk"/>
    <property type="match status" value="1"/>
</dbReference>
<feature type="compositionally biased region" description="Polar residues" evidence="11">
    <location>
        <begin position="842"/>
        <end position="858"/>
    </location>
</feature>
<feature type="compositionally biased region" description="Basic residues" evidence="11">
    <location>
        <begin position="428"/>
        <end position="445"/>
    </location>
</feature>
<keyword evidence="5 9" id="KW-0547">Nucleotide-binding</keyword>
<evidence type="ECO:0000256" key="8">
    <source>
        <dbReference type="ARBA" id="ARBA00048909"/>
    </source>
</evidence>
<keyword evidence="14" id="KW-1185">Reference proteome</keyword>
<dbReference type="SUPFAM" id="SSF53271">
    <property type="entry name" value="PRTase-like"/>
    <property type="match status" value="1"/>
</dbReference>
<dbReference type="SUPFAM" id="SSF52540">
    <property type="entry name" value="P-loop containing nucleoside triphosphate hydrolases"/>
    <property type="match status" value="1"/>
</dbReference>
<protein>
    <recommendedName>
        <fullName evidence="9">Uridine kinase</fullName>
        <ecNumber evidence="9">2.7.1.48</ecNumber>
    </recommendedName>
</protein>
<accession>A0A1I8IJU3</accession>
<dbReference type="InterPro" id="IPR006083">
    <property type="entry name" value="PRK/URK"/>
</dbReference>
<evidence type="ECO:0000256" key="11">
    <source>
        <dbReference type="SAM" id="MobiDB-lite"/>
    </source>
</evidence>
<proteinExistence type="inferred from homology"/>
<comment type="catalytic activity">
    <reaction evidence="7 9">
        <text>cytidine + ATP = CMP + ADP + H(+)</text>
        <dbReference type="Rhea" id="RHEA:24674"/>
        <dbReference type="ChEBI" id="CHEBI:15378"/>
        <dbReference type="ChEBI" id="CHEBI:17562"/>
        <dbReference type="ChEBI" id="CHEBI:30616"/>
        <dbReference type="ChEBI" id="CHEBI:60377"/>
        <dbReference type="ChEBI" id="CHEBI:456216"/>
        <dbReference type="EC" id="2.7.1.48"/>
    </reaction>
</comment>
<dbReference type="InterPro" id="IPR000764">
    <property type="entry name" value="Uridine_kinase-like"/>
</dbReference>
<dbReference type="FunFam" id="3.40.50.300:FF:000339">
    <property type="entry name" value="Uridine kinase"/>
    <property type="match status" value="1"/>
</dbReference>
<feature type="region of interest" description="Disordered" evidence="11">
    <location>
        <begin position="841"/>
        <end position="870"/>
    </location>
</feature>
<reference evidence="15" key="1">
    <citation type="submission" date="2016-11" db="UniProtKB">
        <authorList>
            <consortium name="WormBaseParasite"/>
        </authorList>
    </citation>
    <scope>IDENTIFICATION</scope>
</reference>
<dbReference type="NCBIfam" id="NF004018">
    <property type="entry name" value="PRK05480.1"/>
    <property type="match status" value="1"/>
</dbReference>
<comment type="pathway">
    <text evidence="1 9">Pyrimidine metabolism; UMP biosynthesis via salvage pathway; UMP from uridine: step 1/1.</text>
</comment>
<comment type="pathway">
    <text evidence="2 9">Pyrimidine metabolism; CTP biosynthesis via salvage pathway; CTP from cytidine: step 1/3.</text>
</comment>
<name>A0A1I8IJU3_9PLAT</name>
<dbReference type="GO" id="GO:0043771">
    <property type="term" value="F:cytidine kinase activity"/>
    <property type="evidence" value="ECO:0007669"/>
    <property type="project" value="RHEA"/>
</dbReference>
<evidence type="ECO:0000256" key="4">
    <source>
        <dbReference type="ARBA" id="ARBA00022679"/>
    </source>
</evidence>
<evidence type="ECO:0000256" key="7">
    <source>
        <dbReference type="ARBA" id="ARBA00047436"/>
    </source>
</evidence>
<dbReference type="UniPathway" id="UPA00574">
    <property type="reaction ID" value="UER00637"/>
</dbReference>
<evidence type="ECO:0000256" key="9">
    <source>
        <dbReference type="RuleBase" id="RU003825"/>
    </source>
</evidence>
<dbReference type="InterPro" id="IPR000836">
    <property type="entry name" value="PRTase_dom"/>
</dbReference>
<evidence type="ECO:0000256" key="6">
    <source>
        <dbReference type="ARBA" id="ARBA00022777"/>
    </source>
</evidence>
<comment type="catalytic activity">
    <reaction evidence="8 9">
        <text>uridine + ATP = UMP + ADP + H(+)</text>
        <dbReference type="Rhea" id="RHEA:16825"/>
        <dbReference type="ChEBI" id="CHEBI:15378"/>
        <dbReference type="ChEBI" id="CHEBI:16704"/>
        <dbReference type="ChEBI" id="CHEBI:30616"/>
        <dbReference type="ChEBI" id="CHEBI:57865"/>
        <dbReference type="ChEBI" id="CHEBI:456216"/>
        <dbReference type="EC" id="2.7.1.48"/>
    </reaction>
</comment>
<keyword evidence="9" id="KW-0067">ATP-binding</keyword>
<dbReference type="PRINTS" id="PR00988">
    <property type="entry name" value="URIDINKINASE"/>
</dbReference>
<organism evidence="14 15">
    <name type="scientific">Macrostomum lignano</name>
    <dbReference type="NCBI Taxonomy" id="282301"/>
    <lineage>
        <taxon>Eukaryota</taxon>
        <taxon>Metazoa</taxon>
        <taxon>Spiralia</taxon>
        <taxon>Lophotrochozoa</taxon>
        <taxon>Platyhelminthes</taxon>
        <taxon>Rhabditophora</taxon>
        <taxon>Macrostomorpha</taxon>
        <taxon>Macrostomida</taxon>
        <taxon>Macrostomidae</taxon>
        <taxon>Macrostomum</taxon>
    </lineage>
</organism>
<keyword evidence="6 9" id="KW-0418">Kinase</keyword>
<evidence type="ECO:0000256" key="2">
    <source>
        <dbReference type="ARBA" id="ARBA00004784"/>
    </source>
</evidence>
<evidence type="ECO:0000256" key="1">
    <source>
        <dbReference type="ARBA" id="ARBA00004690"/>
    </source>
</evidence>
<dbReference type="GO" id="GO:0044211">
    <property type="term" value="P:CTP salvage"/>
    <property type="evidence" value="ECO:0007669"/>
    <property type="project" value="UniProtKB-UniPathway"/>
</dbReference>
<dbReference type="GO" id="GO:0044206">
    <property type="term" value="P:UMP salvage"/>
    <property type="evidence" value="ECO:0007669"/>
    <property type="project" value="UniProtKB-UniPathway"/>
</dbReference>
<dbReference type="AlphaFoldDB" id="A0A1I8IJU3"/>
<dbReference type="Pfam" id="PF00485">
    <property type="entry name" value="PRK"/>
    <property type="match status" value="1"/>
</dbReference>
<evidence type="ECO:0000313" key="14">
    <source>
        <dbReference type="Proteomes" id="UP000095280"/>
    </source>
</evidence>
<evidence type="ECO:0000256" key="10">
    <source>
        <dbReference type="SAM" id="Coils"/>
    </source>
</evidence>
<dbReference type="GO" id="GO:0005524">
    <property type="term" value="F:ATP binding"/>
    <property type="evidence" value="ECO:0007669"/>
    <property type="project" value="UniProtKB-KW"/>
</dbReference>
<evidence type="ECO:0000259" key="12">
    <source>
        <dbReference type="Pfam" id="PF00485"/>
    </source>
</evidence>
<dbReference type="InterPro" id="IPR029057">
    <property type="entry name" value="PRTase-like"/>
</dbReference>
<dbReference type="Pfam" id="PF14681">
    <property type="entry name" value="UPRTase"/>
    <property type="match status" value="1"/>
</dbReference>
<dbReference type="PANTHER" id="PTHR10285">
    <property type="entry name" value="URIDINE KINASE"/>
    <property type="match status" value="1"/>
</dbReference>
<evidence type="ECO:0000256" key="3">
    <source>
        <dbReference type="ARBA" id="ARBA00005408"/>
    </source>
</evidence>
<evidence type="ECO:0000259" key="13">
    <source>
        <dbReference type="Pfam" id="PF14681"/>
    </source>
</evidence>
<dbReference type="InterPro" id="IPR027417">
    <property type="entry name" value="P-loop_NTPase"/>
</dbReference>
<evidence type="ECO:0000256" key="5">
    <source>
        <dbReference type="ARBA" id="ARBA00022741"/>
    </source>
</evidence>
<keyword evidence="10" id="KW-0175">Coiled coil</keyword>
<evidence type="ECO:0000313" key="15">
    <source>
        <dbReference type="WBParaSite" id="maker-uti_cns_0013485-snap-gene-0.11-mRNA-1"/>
    </source>
</evidence>
<keyword evidence="4 9" id="KW-0808">Transferase</keyword>
<dbReference type="GO" id="GO:0004849">
    <property type="term" value="F:uridine kinase activity"/>
    <property type="evidence" value="ECO:0007669"/>
    <property type="project" value="UniProtKB-EC"/>
</dbReference>
<dbReference type="EC" id="2.7.1.48" evidence="9"/>
<dbReference type="WBParaSite" id="maker-uti_cns_0013485-snap-gene-0.11-mRNA-1">
    <property type="protein sequence ID" value="maker-uti_cns_0013485-snap-gene-0.11-mRNA-1"/>
    <property type="gene ID" value="maker-uti_cns_0013485-snap-gene-0.11"/>
</dbReference>